<keyword evidence="1" id="KW-1015">Disulfide bond</keyword>
<protein>
    <recommendedName>
        <fullName evidence="1">Dipeptidase</fullName>
        <ecNumber evidence="1">3.4.13.19</ecNumber>
    </recommendedName>
</protein>
<dbReference type="InterPro" id="IPR032466">
    <property type="entry name" value="Metal_Hydrolase"/>
</dbReference>
<dbReference type="GO" id="GO:0070573">
    <property type="term" value="F:metallodipeptidase activity"/>
    <property type="evidence" value="ECO:0007669"/>
    <property type="project" value="InterPro"/>
</dbReference>
<gene>
    <name evidence="2" type="ORF">TTEB3V08_LOCUS10876</name>
</gene>
<proteinExistence type="inferred from homology"/>
<evidence type="ECO:0000313" key="2">
    <source>
        <dbReference type="EMBL" id="CAD7462989.1"/>
    </source>
</evidence>
<keyword evidence="1" id="KW-0645">Protease</keyword>
<keyword evidence="1" id="KW-0862">Zinc</keyword>
<keyword evidence="1" id="KW-0479">Metal-binding</keyword>
<keyword evidence="1" id="KW-0325">Glycoprotein</keyword>
<keyword evidence="1" id="KW-0336">GPI-anchor</keyword>
<accession>A0A7R9IQZ4</accession>
<dbReference type="SUPFAM" id="SSF51556">
    <property type="entry name" value="Metallo-dependent hydrolases"/>
    <property type="match status" value="1"/>
</dbReference>
<dbReference type="PANTHER" id="PTHR10443:SF12">
    <property type="entry name" value="DIPEPTIDASE"/>
    <property type="match status" value="1"/>
</dbReference>
<keyword evidence="1" id="KW-0482">Metalloprotease</keyword>
<comment type="cofactor">
    <cofactor evidence="1">
        <name>Zn(2+)</name>
        <dbReference type="ChEBI" id="CHEBI:29105"/>
    </cofactor>
</comment>
<evidence type="ECO:0000256" key="1">
    <source>
        <dbReference type="RuleBase" id="RU341113"/>
    </source>
</evidence>
<keyword evidence="1" id="KW-0378">Hydrolase</keyword>
<reference evidence="2" key="1">
    <citation type="submission" date="2020-11" db="EMBL/GenBank/DDBJ databases">
        <authorList>
            <person name="Tran Van P."/>
        </authorList>
    </citation>
    <scope>NUCLEOTIDE SEQUENCE</scope>
</reference>
<dbReference type="EC" id="3.4.13.19" evidence="1"/>
<keyword evidence="1" id="KW-0224">Dipeptidase</keyword>
<keyword evidence="1" id="KW-0449">Lipoprotein</keyword>
<comment type="catalytic activity">
    <reaction evidence="1">
        <text>an L-aminoacyl-L-amino acid + H2O = 2 an L-alpha-amino acid</text>
        <dbReference type="Rhea" id="RHEA:48940"/>
        <dbReference type="ChEBI" id="CHEBI:15377"/>
        <dbReference type="ChEBI" id="CHEBI:59869"/>
        <dbReference type="ChEBI" id="CHEBI:77460"/>
        <dbReference type="EC" id="3.4.13.19"/>
    </reaction>
</comment>
<comment type="similarity">
    <text evidence="1">Belongs to the metallo-dependent hydrolases superfamily. Peptidase M19 family.</text>
</comment>
<dbReference type="InterPro" id="IPR008257">
    <property type="entry name" value="Pept_M19"/>
</dbReference>
<comment type="subunit">
    <text evidence="1">Homodimer; disulfide-linked.</text>
</comment>
<dbReference type="GO" id="GO:0098552">
    <property type="term" value="C:side of membrane"/>
    <property type="evidence" value="ECO:0007669"/>
    <property type="project" value="UniProtKB-KW"/>
</dbReference>
<dbReference type="AlphaFoldDB" id="A0A7R9IQZ4"/>
<dbReference type="GO" id="GO:0046872">
    <property type="term" value="F:metal ion binding"/>
    <property type="evidence" value="ECO:0007669"/>
    <property type="project" value="UniProtKB-UniRule"/>
</dbReference>
<dbReference type="PANTHER" id="PTHR10443">
    <property type="entry name" value="MICROSOMAL DIPEPTIDASE"/>
    <property type="match status" value="1"/>
</dbReference>
<keyword evidence="1" id="KW-0472">Membrane</keyword>
<dbReference type="Pfam" id="PF01244">
    <property type="entry name" value="Peptidase_M19"/>
    <property type="match status" value="1"/>
</dbReference>
<organism evidence="2">
    <name type="scientific">Timema tahoe</name>
    <dbReference type="NCBI Taxonomy" id="61484"/>
    <lineage>
        <taxon>Eukaryota</taxon>
        <taxon>Metazoa</taxon>
        <taxon>Ecdysozoa</taxon>
        <taxon>Arthropoda</taxon>
        <taxon>Hexapoda</taxon>
        <taxon>Insecta</taxon>
        <taxon>Pterygota</taxon>
        <taxon>Neoptera</taxon>
        <taxon>Polyneoptera</taxon>
        <taxon>Phasmatodea</taxon>
        <taxon>Timematodea</taxon>
        <taxon>Timematoidea</taxon>
        <taxon>Timematidae</taxon>
        <taxon>Timema</taxon>
    </lineage>
</organism>
<dbReference type="PROSITE" id="PS51365">
    <property type="entry name" value="RENAL_DIPEPTIDASE_2"/>
    <property type="match status" value="1"/>
</dbReference>
<dbReference type="EMBL" id="OE006998">
    <property type="protein sequence ID" value="CAD7462989.1"/>
    <property type="molecule type" value="Genomic_DNA"/>
</dbReference>
<comment type="subcellular location">
    <subcellularLocation>
        <location evidence="1">Membrane</location>
        <topology evidence="1">Lipid-anchor</topology>
        <topology evidence="1">GPI-anchor</topology>
    </subcellularLocation>
</comment>
<dbReference type="GO" id="GO:0006508">
    <property type="term" value="P:proteolysis"/>
    <property type="evidence" value="ECO:0007669"/>
    <property type="project" value="UniProtKB-KW"/>
</dbReference>
<sequence>MKRRDSNPNLPVIGSLVYRESSALDHATTEVEKLEWAHQQGYVASLIGVEGGHSIGSSLGVLRAMYDLGARYLTLTHTCHTPWADSSSGASSESNTGGQGLTDFGRRFLTGVPRNNSVPRTGYEFSTGERCHMTTAWSDVSYYDSNN</sequence>
<name>A0A7R9IQZ4_9NEOP</name>
<dbReference type="Gene3D" id="3.20.20.140">
    <property type="entry name" value="Metal-dependent hydrolases"/>
    <property type="match status" value="1"/>
</dbReference>